<keyword evidence="1" id="KW-0472">Membrane</keyword>
<feature type="transmembrane region" description="Helical" evidence="1">
    <location>
        <begin position="106"/>
        <end position="124"/>
    </location>
</feature>
<evidence type="ECO:0000256" key="1">
    <source>
        <dbReference type="SAM" id="Phobius"/>
    </source>
</evidence>
<comment type="caution">
    <text evidence="2">The sequence shown here is derived from an EMBL/GenBank/DDBJ whole genome shotgun (WGS) entry which is preliminary data.</text>
</comment>
<gene>
    <name evidence="2" type="ORF">CYCCA115_LOCUS18983</name>
</gene>
<feature type="transmembrane region" description="Helical" evidence="1">
    <location>
        <begin position="79"/>
        <end position="100"/>
    </location>
</feature>
<evidence type="ECO:0000313" key="2">
    <source>
        <dbReference type="EMBL" id="CAJ1960987.1"/>
    </source>
</evidence>
<dbReference type="Proteomes" id="UP001295423">
    <property type="component" value="Unassembled WGS sequence"/>
</dbReference>
<evidence type="ECO:0000313" key="3">
    <source>
        <dbReference type="Proteomes" id="UP001295423"/>
    </source>
</evidence>
<dbReference type="AlphaFoldDB" id="A0AAD2PWI5"/>
<accession>A0AAD2PWI5</accession>
<protein>
    <submittedName>
        <fullName evidence="2">Uncharacterized protein</fullName>
    </submittedName>
</protein>
<feature type="transmembrane region" description="Helical" evidence="1">
    <location>
        <begin position="14"/>
        <end position="35"/>
    </location>
</feature>
<keyword evidence="1" id="KW-0812">Transmembrane</keyword>
<keyword evidence="3" id="KW-1185">Reference proteome</keyword>
<organism evidence="2 3">
    <name type="scientific">Cylindrotheca closterium</name>
    <dbReference type="NCBI Taxonomy" id="2856"/>
    <lineage>
        <taxon>Eukaryota</taxon>
        <taxon>Sar</taxon>
        <taxon>Stramenopiles</taxon>
        <taxon>Ochrophyta</taxon>
        <taxon>Bacillariophyta</taxon>
        <taxon>Bacillariophyceae</taxon>
        <taxon>Bacillariophycidae</taxon>
        <taxon>Bacillariales</taxon>
        <taxon>Bacillariaceae</taxon>
        <taxon>Cylindrotheca</taxon>
    </lineage>
</organism>
<keyword evidence="1" id="KW-1133">Transmembrane helix</keyword>
<name>A0AAD2PWI5_9STRA</name>
<dbReference type="EMBL" id="CAKOGP040002080">
    <property type="protein sequence ID" value="CAJ1960987.1"/>
    <property type="molecule type" value="Genomic_DNA"/>
</dbReference>
<reference evidence="2" key="1">
    <citation type="submission" date="2023-08" db="EMBL/GenBank/DDBJ databases">
        <authorList>
            <person name="Audoor S."/>
            <person name="Bilcke G."/>
        </authorList>
    </citation>
    <scope>NUCLEOTIDE SEQUENCE</scope>
</reference>
<sequence>MEYLDQTLEYVDHVAARVSFSAVLGLCLGTMYSTFRGLPMRSTALKIGGSFAMVGTVVFGLERIGYVAMKDLIEQEKRLLLTSHAFSGVAGGALNGYLFHKKPRQGIFYFVPVMMGIGSLELYIENKRAERIKELMLENNLESKEEIDSQ</sequence>
<feature type="transmembrane region" description="Helical" evidence="1">
    <location>
        <begin position="47"/>
        <end position="67"/>
    </location>
</feature>
<proteinExistence type="predicted"/>